<organism evidence="2 3">
    <name type="scientific">Pseudoduganella ginsengisoli</name>
    <dbReference type="NCBI Taxonomy" id="1462440"/>
    <lineage>
        <taxon>Bacteria</taxon>
        <taxon>Pseudomonadati</taxon>
        <taxon>Pseudomonadota</taxon>
        <taxon>Betaproteobacteria</taxon>
        <taxon>Burkholderiales</taxon>
        <taxon>Oxalobacteraceae</taxon>
        <taxon>Telluria group</taxon>
        <taxon>Pseudoduganella</taxon>
    </lineage>
</organism>
<feature type="transmembrane region" description="Helical" evidence="1">
    <location>
        <begin position="226"/>
        <end position="244"/>
    </location>
</feature>
<proteinExistence type="predicted"/>
<keyword evidence="1" id="KW-1133">Transmembrane helix</keyword>
<dbReference type="RefSeq" id="WP_155439607.1">
    <property type="nucleotide sequence ID" value="NZ_WNLA01000008.1"/>
</dbReference>
<sequence>MPKEATSSSDMRLELLATKIDLLATKLERQGADSDGKDKPKKPWWTVTVEILALPALIVAILFQFTQTTANLRTPEKTAAETEKLRTEELKIRADLALQHETLSEKKGQGTAAYRSELEKALPRLEETITKLGQVQQQSKRWAFDHALVKYLLLWTVFMGIGLFFDIVSQIWHALISSVRNTINAVYLYKHISGTGPEVEKRRKRQDLARKVYPFLDSLLYPVPHLLNWAVRISIFVAIIIPFFNEMAAYLGSKDTFDSLLLSARQLNVGEAIAKLQAILGRNP</sequence>
<feature type="transmembrane region" description="Helical" evidence="1">
    <location>
        <begin position="148"/>
        <end position="172"/>
    </location>
</feature>
<evidence type="ECO:0000313" key="2">
    <source>
        <dbReference type="EMBL" id="MTW03228.1"/>
    </source>
</evidence>
<dbReference type="Proteomes" id="UP000484015">
    <property type="component" value="Unassembled WGS sequence"/>
</dbReference>
<name>A0A6L6Q1U9_9BURK</name>
<protein>
    <submittedName>
        <fullName evidence="2">Uncharacterized protein</fullName>
    </submittedName>
</protein>
<keyword evidence="1" id="KW-0812">Transmembrane</keyword>
<comment type="caution">
    <text evidence="2">The sequence shown here is derived from an EMBL/GenBank/DDBJ whole genome shotgun (WGS) entry which is preliminary data.</text>
</comment>
<dbReference type="AlphaFoldDB" id="A0A6L6Q1U9"/>
<dbReference type="EMBL" id="WNLA01000008">
    <property type="protein sequence ID" value="MTW03228.1"/>
    <property type="molecule type" value="Genomic_DNA"/>
</dbReference>
<keyword evidence="1" id="KW-0472">Membrane</keyword>
<reference evidence="2 3" key="1">
    <citation type="submission" date="2019-11" db="EMBL/GenBank/DDBJ databases">
        <title>Type strains purchased from KCTC, JCM and DSMZ.</title>
        <authorList>
            <person name="Lu H."/>
        </authorList>
    </citation>
    <scope>NUCLEOTIDE SEQUENCE [LARGE SCALE GENOMIC DNA]</scope>
    <source>
        <strain evidence="2 3">KCTC 42409</strain>
    </source>
</reference>
<keyword evidence="3" id="KW-1185">Reference proteome</keyword>
<evidence type="ECO:0000256" key="1">
    <source>
        <dbReference type="SAM" id="Phobius"/>
    </source>
</evidence>
<feature type="transmembrane region" description="Helical" evidence="1">
    <location>
        <begin position="44"/>
        <end position="63"/>
    </location>
</feature>
<gene>
    <name evidence="2" type="ORF">GM668_14160</name>
</gene>
<accession>A0A6L6Q1U9</accession>
<evidence type="ECO:0000313" key="3">
    <source>
        <dbReference type="Proteomes" id="UP000484015"/>
    </source>
</evidence>